<evidence type="ECO:0000256" key="2">
    <source>
        <dbReference type="ARBA" id="ARBA00022723"/>
    </source>
</evidence>
<organism evidence="7 8">
    <name type="scientific">Leptospira interrogans str. UI 12758</name>
    <dbReference type="NCBI Taxonomy" id="1049938"/>
    <lineage>
        <taxon>Bacteria</taxon>
        <taxon>Pseudomonadati</taxon>
        <taxon>Spirochaetota</taxon>
        <taxon>Spirochaetia</taxon>
        <taxon>Leptospirales</taxon>
        <taxon>Leptospiraceae</taxon>
        <taxon>Leptospira</taxon>
    </lineage>
</organism>
<dbReference type="Gene3D" id="6.10.140.960">
    <property type="match status" value="1"/>
</dbReference>
<sequence length="340" mass="38234">MEQIRIKGTSMSKLTHPREALFEGEKPFPIIPACEHFAGSEKLITKALELQNKLGGLFDITMDCEDGAQTGKEKEHAELIVRLQNSELNKHKMSGVRIHDYTNSFWKQDVDIIVPGAGEKIAYITIPKPTRAAQVEEMITYIQKAVQKAGIKREIPIHVLIETNGALQEVEKIAALPWLQVLDFGLMDFISGHHGAIPASCMKSPGQFEHELLRRGKANLVAAALANGVIPAHNVTLDLKNQYQTYKDAKRAHDDFGFLRMWSIYPTQIQAILDAMAPDYSEVQTAAEILIQAQNVEWGPIQYAGDLHDRATYRYFWEILQKAKLTGISIPEEANKRFFS</sequence>
<dbReference type="InterPro" id="IPR011206">
    <property type="entry name" value="Citrate_lyase_beta/mcl1/mcl2"/>
</dbReference>
<keyword evidence="2 5" id="KW-0479">Metal-binding</keyword>
<feature type="binding site" evidence="5">
    <location>
        <position position="188"/>
    </location>
    <ligand>
        <name>Mg(2+)</name>
        <dbReference type="ChEBI" id="CHEBI:18420"/>
    </ligand>
</feature>
<dbReference type="PANTHER" id="PTHR11105:SF0">
    <property type="entry name" value="CITRAMALYL-COA LYASE, MITOCHONDRIAL"/>
    <property type="match status" value="1"/>
</dbReference>
<feature type="binding site" evidence="5">
    <location>
        <position position="162"/>
    </location>
    <ligand>
        <name>Mg(2+)</name>
        <dbReference type="ChEBI" id="CHEBI:18420"/>
    </ligand>
</feature>
<evidence type="ECO:0000256" key="5">
    <source>
        <dbReference type="PIRSR" id="PIRSR015582-2"/>
    </source>
</evidence>
<dbReference type="InterPro" id="IPR040442">
    <property type="entry name" value="Pyrv_kinase-like_dom_sf"/>
</dbReference>
<dbReference type="PANTHER" id="PTHR11105">
    <property type="entry name" value="CITRATE LYASE SUBUNIT BETA-RELATED"/>
    <property type="match status" value="1"/>
</dbReference>
<dbReference type="Gene3D" id="3.20.20.60">
    <property type="entry name" value="Phosphoenolpyruvate-binding domains"/>
    <property type="match status" value="1"/>
</dbReference>
<feature type="domain" description="HpcH/HpaI aldolase/citrate lyase" evidence="6">
    <location>
        <begin position="61"/>
        <end position="253"/>
    </location>
</feature>
<accession>A0A0E2CZ73</accession>
<dbReference type="Proteomes" id="UP000001340">
    <property type="component" value="Unassembled WGS sequence"/>
</dbReference>
<dbReference type="InterPro" id="IPR005000">
    <property type="entry name" value="Aldolase/citrate-lyase_domain"/>
</dbReference>
<evidence type="ECO:0000256" key="4">
    <source>
        <dbReference type="PIRSR" id="PIRSR015582-1"/>
    </source>
</evidence>
<comment type="caution">
    <text evidence="7">The sequence shown here is derived from an EMBL/GenBank/DDBJ whole genome shotgun (WGS) entry which is preliminary data.</text>
</comment>
<evidence type="ECO:0000313" key="8">
    <source>
        <dbReference type="Proteomes" id="UP000001340"/>
    </source>
</evidence>
<dbReference type="PIRSF" id="PIRSF015582">
    <property type="entry name" value="Cit_lyase_B"/>
    <property type="match status" value="1"/>
</dbReference>
<name>A0A0E2CZ73_LEPIR</name>
<proteinExistence type="predicted"/>
<dbReference type="InterPro" id="IPR015813">
    <property type="entry name" value="Pyrv/PenolPyrv_kinase-like_dom"/>
</dbReference>
<dbReference type="InterPro" id="IPR040186">
    <property type="entry name" value="Citramalyl-CoA_lyase"/>
</dbReference>
<dbReference type="GO" id="GO:0106064">
    <property type="term" value="P:regulation of cobalamin metabolic process"/>
    <property type="evidence" value="ECO:0007669"/>
    <property type="project" value="TreeGrafter"/>
</dbReference>
<protein>
    <submittedName>
        <fullName evidence="7">HpcH/HpaI aldolase/citrate lyase family protein</fullName>
    </submittedName>
</protein>
<dbReference type="AlphaFoldDB" id="A0A0E2CZ73"/>
<evidence type="ECO:0000256" key="3">
    <source>
        <dbReference type="ARBA" id="ARBA00022842"/>
    </source>
</evidence>
<evidence type="ECO:0000256" key="1">
    <source>
        <dbReference type="ARBA" id="ARBA00001946"/>
    </source>
</evidence>
<reference evidence="7 8" key="1">
    <citation type="submission" date="2012-10" db="EMBL/GenBank/DDBJ databases">
        <authorList>
            <person name="Harkins D.M."/>
            <person name="Durkin A.S."/>
            <person name="Brinkac L.M."/>
            <person name="Haft D.H."/>
            <person name="Selengut J.D."/>
            <person name="Sanka R."/>
            <person name="DePew J."/>
            <person name="Purushe J."/>
            <person name="Chanthongthip A."/>
            <person name="Lattana O."/>
            <person name="Phetsouvanh R."/>
            <person name="Newton P.N."/>
            <person name="Vinetz J.M."/>
            <person name="Sutton G.G."/>
            <person name="Nierman W.C."/>
            <person name="Fouts D.E."/>
        </authorList>
    </citation>
    <scope>NUCLEOTIDE SEQUENCE [LARGE SCALE GENOMIC DNA]</scope>
    <source>
        <strain evidence="7 8">UI 12758</strain>
    </source>
</reference>
<dbReference type="GO" id="GO:0047777">
    <property type="term" value="F:(S)-citramalyl-CoA lyase activity"/>
    <property type="evidence" value="ECO:0007669"/>
    <property type="project" value="TreeGrafter"/>
</dbReference>
<evidence type="ECO:0000259" key="6">
    <source>
        <dbReference type="Pfam" id="PF03328"/>
    </source>
</evidence>
<comment type="cofactor">
    <cofactor evidence="1">
        <name>Mg(2+)</name>
        <dbReference type="ChEBI" id="CHEBI:18420"/>
    </cofactor>
</comment>
<evidence type="ECO:0000313" key="7">
    <source>
        <dbReference type="EMBL" id="EKR52617.1"/>
    </source>
</evidence>
<dbReference type="SUPFAM" id="SSF51621">
    <property type="entry name" value="Phosphoenolpyruvate/pyruvate domain"/>
    <property type="match status" value="1"/>
</dbReference>
<dbReference type="GO" id="GO:0046872">
    <property type="term" value="F:metal ion binding"/>
    <property type="evidence" value="ECO:0007669"/>
    <property type="project" value="UniProtKB-KW"/>
</dbReference>
<gene>
    <name evidence="7" type="ORF">LEP1GSC105_0930</name>
</gene>
<dbReference type="Pfam" id="PF03328">
    <property type="entry name" value="HpcH_HpaI"/>
    <property type="match status" value="1"/>
</dbReference>
<keyword evidence="3 5" id="KW-0460">Magnesium</keyword>
<feature type="binding site" evidence="4">
    <location>
        <position position="162"/>
    </location>
    <ligand>
        <name>substrate</name>
    </ligand>
</feature>
<feature type="binding site" evidence="4">
    <location>
        <position position="97"/>
    </location>
    <ligand>
        <name>substrate</name>
    </ligand>
</feature>
<dbReference type="EMBL" id="AHNR02000078">
    <property type="protein sequence ID" value="EKR52617.1"/>
    <property type="molecule type" value="Genomic_DNA"/>
</dbReference>
<keyword evidence="7" id="KW-0456">Lyase</keyword>